<accession>A0AAW0SYJ4</accession>
<protein>
    <recommendedName>
        <fullName evidence="1">Serine aminopeptidase S33 domain-containing protein</fullName>
    </recommendedName>
</protein>
<dbReference type="InterPro" id="IPR000073">
    <property type="entry name" value="AB_hydrolase_1"/>
</dbReference>
<dbReference type="Gene3D" id="3.40.50.1820">
    <property type="entry name" value="alpha/beta hydrolase"/>
    <property type="match status" value="1"/>
</dbReference>
<feature type="domain" description="Serine aminopeptidase S33" evidence="1">
    <location>
        <begin position="144"/>
        <end position="378"/>
    </location>
</feature>
<dbReference type="PRINTS" id="PR00111">
    <property type="entry name" value="ABHYDROLASE"/>
</dbReference>
<evidence type="ECO:0000313" key="2">
    <source>
        <dbReference type="EMBL" id="KAK8378997.1"/>
    </source>
</evidence>
<gene>
    <name evidence="2" type="ORF">O3P69_009623</name>
</gene>
<keyword evidence="3" id="KW-1185">Reference proteome</keyword>
<evidence type="ECO:0000313" key="3">
    <source>
        <dbReference type="Proteomes" id="UP001487740"/>
    </source>
</evidence>
<dbReference type="InterPro" id="IPR022742">
    <property type="entry name" value="Hydrolase_4"/>
</dbReference>
<dbReference type="SUPFAM" id="SSF53474">
    <property type="entry name" value="alpha/beta-Hydrolases"/>
    <property type="match status" value="1"/>
</dbReference>
<comment type="caution">
    <text evidence="2">The sequence shown here is derived from an EMBL/GenBank/DDBJ whole genome shotgun (WGS) entry which is preliminary data.</text>
</comment>
<organism evidence="2 3">
    <name type="scientific">Scylla paramamosain</name>
    <name type="common">Mud crab</name>
    <dbReference type="NCBI Taxonomy" id="85552"/>
    <lineage>
        <taxon>Eukaryota</taxon>
        <taxon>Metazoa</taxon>
        <taxon>Ecdysozoa</taxon>
        <taxon>Arthropoda</taxon>
        <taxon>Crustacea</taxon>
        <taxon>Multicrustacea</taxon>
        <taxon>Malacostraca</taxon>
        <taxon>Eumalacostraca</taxon>
        <taxon>Eucarida</taxon>
        <taxon>Decapoda</taxon>
        <taxon>Pleocyemata</taxon>
        <taxon>Brachyura</taxon>
        <taxon>Eubrachyura</taxon>
        <taxon>Portunoidea</taxon>
        <taxon>Portunidae</taxon>
        <taxon>Portuninae</taxon>
        <taxon>Scylla</taxon>
    </lineage>
</organism>
<reference evidence="2 3" key="1">
    <citation type="submission" date="2023-03" db="EMBL/GenBank/DDBJ databases">
        <title>High-quality genome of Scylla paramamosain provides insights in environmental adaptation.</title>
        <authorList>
            <person name="Zhang L."/>
        </authorList>
    </citation>
    <scope>NUCLEOTIDE SEQUENCE [LARGE SCALE GENOMIC DNA]</scope>
    <source>
        <strain evidence="2">LZ_2023a</strain>
        <tissue evidence="2">Muscle</tissue>
    </source>
</reference>
<dbReference type="AlphaFoldDB" id="A0AAW0SYJ4"/>
<dbReference type="InterPro" id="IPR051044">
    <property type="entry name" value="MAG_DAG_Lipase"/>
</dbReference>
<dbReference type="EMBL" id="JARAKH010000044">
    <property type="protein sequence ID" value="KAK8378997.1"/>
    <property type="molecule type" value="Genomic_DNA"/>
</dbReference>
<evidence type="ECO:0000259" key="1">
    <source>
        <dbReference type="Pfam" id="PF12146"/>
    </source>
</evidence>
<proteinExistence type="predicted"/>
<dbReference type="Proteomes" id="UP001487740">
    <property type="component" value="Unassembled WGS sequence"/>
</dbReference>
<dbReference type="Pfam" id="PF12146">
    <property type="entry name" value="Hydrolase_4"/>
    <property type="match status" value="1"/>
</dbReference>
<name>A0AAW0SYJ4_SCYPA</name>
<dbReference type="InterPro" id="IPR029058">
    <property type="entry name" value="AB_hydrolase_fold"/>
</dbReference>
<dbReference type="FunFam" id="3.40.50.1820:FF:000117">
    <property type="entry name" value="Monoglyceride lipase, putative"/>
    <property type="match status" value="1"/>
</dbReference>
<sequence length="404" mass="45785">MNKCKLTTAIKRIINNSHWLSGVPYAARICNNNNPWLSQVPYGARICNNNNPRLSQIPYAARITNNNNLWLSRVPYPPRLCNNNNPWLLQVPYAAMSSKVQPRENAAPPTTKIESRVGPETKFFVNAKGKRIHCSYWRPNDCTEIRGLIFLCHGFAEHLQWYEDLALRLTARDLLAFGHDHVGHGRSEGVRGYVENVDDYVEDVLRHCDDVRAGYPGLPCFIVGHSMGGMIAIRTAMARPELFRGVVLMGPLIRANEAEATPLKIFLARLVARLLPYITVATLKLEHVTRDQDMRNRLKKDPLRYHGGIRARWAAAVVDSLLRIEEQMDSVEWPFLVLHGEADQLCAPDGSRDLLERSVSSDKELKVFPAASHNLYLEVPDVRLQALQDTVEWITARLPDSNTK</sequence>
<dbReference type="PANTHER" id="PTHR11614">
    <property type="entry name" value="PHOSPHOLIPASE-RELATED"/>
    <property type="match status" value="1"/>
</dbReference>